<dbReference type="AlphaFoldDB" id="F0WME4"/>
<sequence>MQLMKLKYRLLSFILPNYTFANMQRIDRCDPLTHSMNYDCNNLLWLSLFSQVKYDIMSTSSTQAVGGKLEAMYVLSGSTIPLHSHTPH</sequence>
<dbReference type="EMBL" id="FR824201">
    <property type="protein sequence ID" value="CCA22476.1"/>
    <property type="molecule type" value="Genomic_DNA"/>
</dbReference>
<gene>
    <name evidence="1" type="primary">AlNc14C156G7641</name>
    <name evidence="1" type="ORF">ALNC14_086190</name>
</gene>
<reference evidence="1" key="2">
    <citation type="submission" date="2011-02" db="EMBL/GenBank/DDBJ databases">
        <authorList>
            <person name="MacLean D."/>
        </authorList>
    </citation>
    <scope>NUCLEOTIDE SEQUENCE</scope>
</reference>
<name>F0WME4_9STRA</name>
<proteinExistence type="predicted"/>
<evidence type="ECO:0000313" key="1">
    <source>
        <dbReference type="EMBL" id="CCA22476.1"/>
    </source>
</evidence>
<dbReference type="HOGENOM" id="CLU_2473627_0_0_1"/>
<reference evidence="1" key="1">
    <citation type="journal article" date="2011" name="PLoS Biol.">
        <title>Gene gain and loss during evolution of obligate parasitism in the white rust pathogen of Arabidopsis thaliana.</title>
        <authorList>
            <person name="Kemen E."/>
            <person name="Gardiner A."/>
            <person name="Schultz-Larsen T."/>
            <person name="Kemen A.C."/>
            <person name="Balmuth A.L."/>
            <person name="Robert-Seilaniantz A."/>
            <person name="Bailey K."/>
            <person name="Holub E."/>
            <person name="Studholme D.J."/>
            <person name="Maclean D."/>
            <person name="Jones J.D."/>
        </authorList>
    </citation>
    <scope>NUCLEOTIDE SEQUENCE</scope>
</reference>
<organism evidence="1">
    <name type="scientific">Albugo laibachii Nc14</name>
    <dbReference type="NCBI Taxonomy" id="890382"/>
    <lineage>
        <taxon>Eukaryota</taxon>
        <taxon>Sar</taxon>
        <taxon>Stramenopiles</taxon>
        <taxon>Oomycota</taxon>
        <taxon>Peronosporomycetes</taxon>
        <taxon>Albuginales</taxon>
        <taxon>Albuginaceae</taxon>
        <taxon>Albugo</taxon>
    </lineage>
</organism>
<accession>F0WME4</accession>
<protein>
    <submittedName>
        <fullName evidence="1">AlNc14C156G7641 protein</fullName>
    </submittedName>
</protein>